<dbReference type="EMBL" id="JAANOU010000001">
    <property type="protein sequence ID" value="NIH82701.1"/>
    <property type="molecule type" value="Genomic_DNA"/>
</dbReference>
<proteinExistence type="predicted"/>
<comment type="caution">
    <text evidence="2">The sequence shown here is derived from an EMBL/GenBank/DDBJ whole genome shotgun (WGS) entry which is preliminary data.</text>
</comment>
<reference evidence="2 3" key="1">
    <citation type="submission" date="2020-03" db="EMBL/GenBank/DDBJ databases">
        <title>Sequencing the genomes of 1000 actinobacteria strains.</title>
        <authorList>
            <person name="Klenk H.-P."/>
        </authorList>
    </citation>
    <scope>NUCLEOTIDE SEQUENCE [LARGE SCALE GENOMIC DNA]</scope>
    <source>
        <strain evidence="2 3">DSM 45668</strain>
    </source>
</reference>
<feature type="region of interest" description="Disordered" evidence="1">
    <location>
        <begin position="417"/>
        <end position="436"/>
    </location>
</feature>
<accession>A0ABX0T553</accession>
<name>A0ABX0T553_9PSEU</name>
<gene>
    <name evidence="2" type="ORF">FHX46_005231</name>
</gene>
<protein>
    <submittedName>
        <fullName evidence="2">Uncharacterized protein</fullName>
    </submittedName>
</protein>
<dbReference type="InterPro" id="IPR036689">
    <property type="entry name" value="ESAT-6-like_sf"/>
</dbReference>
<dbReference type="RefSeq" id="WP_167120164.1">
    <property type="nucleotide sequence ID" value="NZ_JAANOU010000001.1"/>
</dbReference>
<sequence>MPTNAEALAENFGSGYDAEETQEKIDDTAPVKLYSGAADTIEAGFRLGEDLAQGDVQALVSDAGDAFSTATSFVDEATDTIGGIVSDPLGWLISNGVGFLVSWIKPLEDALELVTGDPDALEAGATAFNELGAQIEALRQETEELLTTGLADWQGDGADTASKRLSDFRDGLSGTAGATTELATLLAVSSAVMSIAKDVVLSIISDFVEWLIVTWLAALAATFITFGGSEAAAAAATAVRAGTETTKVSRWVQRLTTVLDKIKSLIDKIKAFLDRIPGFRKIVDSVGKAADGLDTKKLTDKVGRQLTDGVLADNLGEEAATAIRDRAKDAAGHAIGRGHTPSLTRDLRQAISDTIGDQAGGKLTDFAVDAVKDKVYSTRETGSDELPGGKREIPDVSGTIEKTQDTVDEFTEAIEQVESHGDSEMPDRDISGKLGF</sequence>
<evidence type="ECO:0000256" key="1">
    <source>
        <dbReference type="SAM" id="MobiDB-lite"/>
    </source>
</evidence>
<evidence type="ECO:0000313" key="3">
    <source>
        <dbReference type="Proteomes" id="UP000754495"/>
    </source>
</evidence>
<dbReference type="Proteomes" id="UP000754495">
    <property type="component" value="Unassembled WGS sequence"/>
</dbReference>
<dbReference type="SUPFAM" id="SSF140453">
    <property type="entry name" value="EsxAB dimer-like"/>
    <property type="match status" value="1"/>
</dbReference>
<organism evidence="2 3">
    <name type="scientific">Amycolatopsis viridis</name>
    <dbReference type="NCBI Taxonomy" id="185678"/>
    <lineage>
        <taxon>Bacteria</taxon>
        <taxon>Bacillati</taxon>
        <taxon>Actinomycetota</taxon>
        <taxon>Actinomycetes</taxon>
        <taxon>Pseudonocardiales</taxon>
        <taxon>Pseudonocardiaceae</taxon>
        <taxon>Amycolatopsis</taxon>
    </lineage>
</organism>
<evidence type="ECO:0000313" key="2">
    <source>
        <dbReference type="EMBL" id="NIH82701.1"/>
    </source>
</evidence>
<keyword evidence="3" id="KW-1185">Reference proteome</keyword>